<sequence>MPPSSRIPPLLQPHVRLPHDDSILLLTSTLGASANWLITRILCDALRSSSKGGGGLEADNEEGVDVLLVSWMREYEFWKQEARKGAGVDLERGRREGRVGFVDGLSGLFLEPEDMAGTKGAEMEKRPAHSLPVRGSPSGRLGAVLARGLSPAPSQASATSAVPATVRQNAQSTTLPSTSSRGGLYTLQSPDLAHLKSTITTALSHFTNTAHTRKTLLILDNPDILLAASPDITHSSLTSLILTLHALPSISHVLVHLQADTPLLGTNIPPQPIEVAQRNLLVKIAHMSRRVLGVRVLDTGVARDVSGVLRATENEGVLVGLGVRDREEGEEEAKGKEMLYKVNGDGSVKVFERGAGGEG</sequence>
<feature type="compositionally biased region" description="Low complexity" evidence="3">
    <location>
        <begin position="152"/>
        <end position="166"/>
    </location>
</feature>
<dbReference type="PANTHER" id="PTHR16184">
    <property type="entry name" value="ELONGATOR COMPLEX PROTEIN 6"/>
    <property type="match status" value="1"/>
</dbReference>
<protein>
    <recommendedName>
        <fullName evidence="6">Elongator complex protein 5</fullName>
    </recommendedName>
</protein>
<dbReference type="GO" id="GO:0002098">
    <property type="term" value="P:tRNA wobble uridine modification"/>
    <property type="evidence" value="ECO:0007669"/>
    <property type="project" value="InterPro"/>
</dbReference>
<dbReference type="AlphaFoldDB" id="A0A6A5U4H1"/>
<dbReference type="UniPathway" id="UPA00988"/>
<dbReference type="InterPro" id="IPR018627">
    <property type="entry name" value="ELP6"/>
</dbReference>
<evidence type="ECO:0000256" key="2">
    <source>
        <dbReference type="ARBA" id="ARBA00008837"/>
    </source>
</evidence>
<dbReference type="EMBL" id="ML976986">
    <property type="protein sequence ID" value="KAF1958752.1"/>
    <property type="molecule type" value="Genomic_DNA"/>
</dbReference>
<proteinExistence type="inferred from homology"/>
<evidence type="ECO:0008006" key="6">
    <source>
        <dbReference type="Google" id="ProtNLM"/>
    </source>
</evidence>
<gene>
    <name evidence="4" type="ORF">CC80DRAFT_468436</name>
</gene>
<comment type="pathway">
    <text evidence="1">tRNA modification; 5-methoxycarbonylmethyl-2-thiouridine-tRNA biosynthesis.</text>
</comment>
<evidence type="ECO:0000256" key="1">
    <source>
        <dbReference type="ARBA" id="ARBA00005043"/>
    </source>
</evidence>
<organism evidence="4 5">
    <name type="scientific">Byssothecium circinans</name>
    <dbReference type="NCBI Taxonomy" id="147558"/>
    <lineage>
        <taxon>Eukaryota</taxon>
        <taxon>Fungi</taxon>
        <taxon>Dikarya</taxon>
        <taxon>Ascomycota</taxon>
        <taxon>Pezizomycotina</taxon>
        <taxon>Dothideomycetes</taxon>
        <taxon>Pleosporomycetidae</taxon>
        <taxon>Pleosporales</taxon>
        <taxon>Massarineae</taxon>
        <taxon>Massarinaceae</taxon>
        <taxon>Byssothecium</taxon>
    </lineage>
</organism>
<dbReference type="PANTHER" id="PTHR16184:SF6">
    <property type="entry name" value="ELONGATOR COMPLEX PROTEIN 6"/>
    <property type="match status" value="1"/>
</dbReference>
<dbReference type="CDD" id="cd19495">
    <property type="entry name" value="Elp6"/>
    <property type="match status" value="1"/>
</dbReference>
<evidence type="ECO:0000256" key="3">
    <source>
        <dbReference type="SAM" id="MobiDB-lite"/>
    </source>
</evidence>
<feature type="region of interest" description="Disordered" evidence="3">
    <location>
        <begin position="152"/>
        <end position="182"/>
    </location>
</feature>
<dbReference type="OrthoDB" id="9995306at2759"/>
<evidence type="ECO:0000313" key="4">
    <source>
        <dbReference type="EMBL" id="KAF1958752.1"/>
    </source>
</evidence>
<feature type="compositionally biased region" description="Polar residues" evidence="3">
    <location>
        <begin position="167"/>
        <end position="182"/>
    </location>
</feature>
<dbReference type="Gene3D" id="3.40.50.300">
    <property type="entry name" value="P-loop containing nucleotide triphosphate hydrolases"/>
    <property type="match status" value="1"/>
</dbReference>
<evidence type="ECO:0000313" key="5">
    <source>
        <dbReference type="Proteomes" id="UP000800035"/>
    </source>
</evidence>
<accession>A0A6A5U4H1</accession>
<dbReference type="InterPro" id="IPR027417">
    <property type="entry name" value="P-loop_NTPase"/>
</dbReference>
<dbReference type="Proteomes" id="UP000800035">
    <property type="component" value="Unassembled WGS sequence"/>
</dbReference>
<dbReference type="GO" id="GO:0033588">
    <property type="term" value="C:elongator holoenzyme complex"/>
    <property type="evidence" value="ECO:0007669"/>
    <property type="project" value="InterPro"/>
</dbReference>
<keyword evidence="5" id="KW-1185">Reference proteome</keyword>
<reference evidence="4" key="1">
    <citation type="journal article" date="2020" name="Stud. Mycol.">
        <title>101 Dothideomycetes genomes: a test case for predicting lifestyles and emergence of pathogens.</title>
        <authorList>
            <person name="Haridas S."/>
            <person name="Albert R."/>
            <person name="Binder M."/>
            <person name="Bloem J."/>
            <person name="Labutti K."/>
            <person name="Salamov A."/>
            <person name="Andreopoulos B."/>
            <person name="Baker S."/>
            <person name="Barry K."/>
            <person name="Bills G."/>
            <person name="Bluhm B."/>
            <person name="Cannon C."/>
            <person name="Castanera R."/>
            <person name="Culley D."/>
            <person name="Daum C."/>
            <person name="Ezra D."/>
            <person name="Gonzalez J."/>
            <person name="Henrissat B."/>
            <person name="Kuo A."/>
            <person name="Liang C."/>
            <person name="Lipzen A."/>
            <person name="Lutzoni F."/>
            <person name="Magnuson J."/>
            <person name="Mondo S."/>
            <person name="Nolan M."/>
            <person name="Ohm R."/>
            <person name="Pangilinan J."/>
            <person name="Park H.-J."/>
            <person name="Ramirez L."/>
            <person name="Alfaro M."/>
            <person name="Sun H."/>
            <person name="Tritt A."/>
            <person name="Yoshinaga Y."/>
            <person name="Zwiers L.-H."/>
            <person name="Turgeon B."/>
            <person name="Goodwin S."/>
            <person name="Spatafora J."/>
            <person name="Crous P."/>
            <person name="Grigoriev I."/>
        </authorList>
    </citation>
    <scope>NUCLEOTIDE SEQUENCE</scope>
    <source>
        <strain evidence="4">CBS 675.92</strain>
    </source>
</reference>
<comment type="similarity">
    <text evidence="2">Belongs to the ELP6 family.</text>
</comment>
<name>A0A6A5U4H1_9PLEO</name>